<reference evidence="1 2" key="1">
    <citation type="journal article" date="2022" name="DNA Res.">
        <title>Chromosomal-level genome assembly of the orchid tree Bauhinia variegata (Leguminosae; Cercidoideae) supports the allotetraploid origin hypothesis of Bauhinia.</title>
        <authorList>
            <person name="Zhong Y."/>
            <person name="Chen Y."/>
            <person name="Zheng D."/>
            <person name="Pang J."/>
            <person name="Liu Y."/>
            <person name="Luo S."/>
            <person name="Meng S."/>
            <person name="Qian L."/>
            <person name="Wei D."/>
            <person name="Dai S."/>
            <person name="Zhou R."/>
        </authorList>
    </citation>
    <scope>NUCLEOTIDE SEQUENCE [LARGE SCALE GENOMIC DNA]</scope>
    <source>
        <strain evidence="1">BV-YZ2020</strain>
    </source>
</reference>
<sequence>MAGMLHSLDSLVVEDSKLVEVVFDMGNIPPTNAEKDTCLRNIEIYSLSNLKHVWNRGKLQHLKVSFCNNLNNLYPFSIARDLQQHESLDTAFCEGIKEIVDRGNGSNT</sequence>
<protein>
    <submittedName>
        <fullName evidence="1">Uncharacterized protein</fullName>
    </submittedName>
</protein>
<accession>A0ACB9Q4Q8</accession>
<comment type="caution">
    <text evidence="1">The sequence shown here is derived from an EMBL/GenBank/DDBJ whole genome shotgun (WGS) entry which is preliminary data.</text>
</comment>
<proteinExistence type="predicted"/>
<organism evidence="1 2">
    <name type="scientific">Bauhinia variegata</name>
    <name type="common">Purple orchid tree</name>
    <name type="synonym">Phanera variegata</name>
    <dbReference type="NCBI Taxonomy" id="167791"/>
    <lineage>
        <taxon>Eukaryota</taxon>
        <taxon>Viridiplantae</taxon>
        <taxon>Streptophyta</taxon>
        <taxon>Embryophyta</taxon>
        <taxon>Tracheophyta</taxon>
        <taxon>Spermatophyta</taxon>
        <taxon>Magnoliopsida</taxon>
        <taxon>eudicotyledons</taxon>
        <taxon>Gunneridae</taxon>
        <taxon>Pentapetalae</taxon>
        <taxon>rosids</taxon>
        <taxon>fabids</taxon>
        <taxon>Fabales</taxon>
        <taxon>Fabaceae</taxon>
        <taxon>Cercidoideae</taxon>
        <taxon>Cercideae</taxon>
        <taxon>Bauhiniinae</taxon>
        <taxon>Bauhinia</taxon>
    </lineage>
</organism>
<dbReference type="EMBL" id="CM039427">
    <property type="protein sequence ID" value="KAI4353840.1"/>
    <property type="molecule type" value="Genomic_DNA"/>
</dbReference>
<evidence type="ECO:0000313" key="2">
    <source>
        <dbReference type="Proteomes" id="UP000828941"/>
    </source>
</evidence>
<gene>
    <name evidence="1" type="ORF">L6164_002763</name>
</gene>
<name>A0ACB9Q4Q8_BAUVA</name>
<keyword evidence="2" id="KW-1185">Reference proteome</keyword>
<dbReference type="Proteomes" id="UP000828941">
    <property type="component" value="Chromosome 2"/>
</dbReference>
<evidence type="ECO:0000313" key="1">
    <source>
        <dbReference type="EMBL" id="KAI4353840.1"/>
    </source>
</evidence>